<dbReference type="PROSITE" id="PS51375">
    <property type="entry name" value="PPR"/>
    <property type="match status" value="8"/>
</dbReference>
<dbReference type="Pfam" id="PF01535">
    <property type="entry name" value="PPR"/>
    <property type="match status" value="9"/>
</dbReference>
<feature type="repeat" description="PPR" evidence="3">
    <location>
        <begin position="252"/>
        <end position="286"/>
    </location>
</feature>
<name>A0AAD3Y2U5_NEPGR</name>
<evidence type="ECO:0000256" key="4">
    <source>
        <dbReference type="SAM" id="SignalP"/>
    </source>
</evidence>
<feature type="chain" id="PRO_5042092195" description="DYW domain-containing protein" evidence="4">
    <location>
        <begin position="18"/>
        <end position="964"/>
    </location>
</feature>
<dbReference type="InterPro" id="IPR011990">
    <property type="entry name" value="TPR-like_helical_dom_sf"/>
</dbReference>
<dbReference type="FunFam" id="1.25.40.10:FF:000381">
    <property type="entry name" value="Pentatricopeptide repeat-containing protein"/>
    <property type="match status" value="2"/>
</dbReference>
<comment type="caution">
    <text evidence="6">The sequence shown here is derived from an EMBL/GenBank/DDBJ whole genome shotgun (WGS) entry which is preliminary data.</text>
</comment>
<feature type="repeat" description="PPR" evidence="3">
    <location>
        <begin position="657"/>
        <end position="691"/>
    </location>
</feature>
<dbReference type="FunFam" id="1.25.40.10:FF:000073">
    <property type="entry name" value="Pentatricopeptide repeat-containing protein chloroplastic"/>
    <property type="match status" value="2"/>
</dbReference>
<evidence type="ECO:0000259" key="5">
    <source>
        <dbReference type="Pfam" id="PF14432"/>
    </source>
</evidence>
<dbReference type="PANTHER" id="PTHR47926">
    <property type="entry name" value="PENTATRICOPEPTIDE REPEAT-CONTAINING PROTEIN"/>
    <property type="match status" value="1"/>
</dbReference>
<keyword evidence="7" id="KW-1185">Reference proteome</keyword>
<dbReference type="Proteomes" id="UP001279734">
    <property type="component" value="Unassembled WGS sequence"/>
</dbReference>
<feature type="repeat" description="PPR" evidence="3">
    <location>
        <begin position="322"/>
        <end position="356"/>
    </location>
</feature>
<dbReference type="FunFam" id="1.25.40.10:FF:000031">
    <property type="entry name" value="Pentatricopeptide repeat-containing protein mitochondrial"/>
    <property type="match status" value="1"/>
</dbReference>
<dbReference type="NCBIfam" id="TIGR00756">
    <property type="entry name" value="PPR"/>
    <property type="match status" value="7"/>
</dbReference>
<gene>
    <name evidence="6" type="ORF">Nepgr_027313</name>
</gene>
<dbReference type="FunFam" id="1.25.40.10:FF:000366">
    <property type="entry name" value="Pentatricopeptide (PPR) repeat-containing protein"/>
    <property type="match status" value="1"/>
</dbReference>
<dbReference type="InterPro" id="IPR032867">
    <property type="entry name" value="DYW_dom"/>
</dbReference>
<dbReference type="InterPro" id="IPR002885">
    <property type="entry name" value="PPR_rpt"/>
</dbReference>
<feature type="repeat" description="PPR" evidence="3">
    <location>
        <begin position="151"/>
        <end position="185"/>
    </location>
</feature>
<dbReference type="Pfam" id="PF14432">
    <property type="entry name" value="DYW_deaminase"/>
    <property type="match status" value="1"/>
</dbReference>
<keyword evidence="4" id="KW-0732">Signal</keyword>
<feature type="repeat" description="PPR" evidence="3">
    <location>
        <begin position="692"/>
        <end position="727"/>
    </location>
</feature>
<comment type="similarity">
    <text evidence="1">Belongs to the PPR family. PCMP-H subfamily.</text>
</comment>
<feature type="domain" description="DYW" evidence="5">
    <location>
        <begin position="872"/>
        <end position="964"/>
    </location>
</feature>
<dbReference type="FunFam" id="1.25.40.10:FF:000285">
    <property type="entry name" value="Pentatricopeptide repeat-containing protein, chloroplastic"/>
    <property type="match status" value="1"/>
</dbReference>
<dbReference type="AlphaFoldDB" id="A0AAD3Y2U5"/>
<evidence type="ECO:0000256" key="2">
    <source>
        <dbReference type="ARBA" id="ARBA00022737"/>
    </source>
</evidence>
<organism evidence="6 7">
    <name type="scientific">Nepenthes gracilis</name>
    <name type="common">Slender pitcher plant</name>
    <dbReference type="NCBI Taxonomy" id="150966"/>
    <lineage>
        <taxon>Eukaryota</taxon>
        <taxon>Viridiplantae</taxon>
        <taxon>Streptophyta</taxon>
        <taxon>Embryophyta</taxon>
        <taxon>Tracheophyta</taxon>
        <taxon>Spermatophyta</taxon>
        <taxon>Magnoliopsida</taxon>
        <taxon>eudicotyledons</taxon>
        <taxon>Gunneridae</taxon>
        <taxon>Pentapetalae</taxon>
        <taxon>Caryophyllales</taxon>
        <taxon>Nepenthaceae</taxon>
        <taxon>Nepenthes</taxon>
    </lineage>
</organism>
<sequence>MVGKALHCLCLKGLTYASTFYSNTLVNMYSQFGDIDAAWYLFDKMPQRNDASWNTMMSGFVRLAFYSEAFGLFHKMMGGDIRPNGFVIASLITACNRSQEMVNEGFQIHSLVLKCGLLYDVFVCTSLLYFYGTYGFLTEAHEIFKEMPCKNVVSWTSLMVGCSDAGQSEEVVSMYRQMRREGFECNENTFTIVISSCGMLEYEGLGYQVLGHVLKSGFEYNVSVANSLVWMFGNFGSLEESCYVFYNMEERDTISWNSMIAAFAHNSLWEEALGCFTWMRRAHDEVNAATLSSLLLTCDTVDRLKCGRAIHGLAVKFGLDLNVCLCNTLISMYSSSGSTQDAEFLFQEMPHKDLISWNSMLTCHSQQGRCMDALRLLAELLETRMSVNHVTFASALAACSSQEFLAQGKAVHALAIVAGLQDNIVVGNALVTLYGKCGLMIEAQRVFQVMPQQDIITWNALIGGHAENEEPNDALKVFCLMRRGGLPVNYITVVNVLASFSSPPDLIKKGMPIHAHIVCSGLESDEYVKNSLITMYAKCGDLNSCGSVFSSLANITSVTYNSMIAANARHGRGEDALKLFVEMYNERDDLDQFSFASAFAAAANLAILEEGQMLHALVTKLGVDLNLYVANAAMDMYGKCGEINDVIKLLPPPLDRSRLSWNILISAYARHGILEKARGTFHEMHESGMKPDHVTFVSLLSACSHKGFVDEGLAYYASMTTEFGVPPAIEHCVCMVDLLGRSGRFSEVENFIKEMPVPPNGLVWRSLLSSCRIHGNLELGNIAAQHLIELGPSDDSAYVLYSNVCATTGKWEDVESVRSHMEMSNIKKQPACSWVKLKNKVSSFGMGDQSHPQAEKIHAKLKELKKLIAEAGYVPDTSFALHDTDEEQKEHNLWSHSERIALAYALIHTPQGSSVRVYKNLRVCGDCHWVFKYVSAIVASEIILRDPYRFHHFRGGKCSCDDYW</sequence>
<dbReference type="PANTHER" id="PTHR47926:SF506">
    <property type="entry name" value="TETRATRICOPEPTIDE REPEAT-LIKE SUPERFAMILY PROTEIN ISOFORM 1"/>
    <property type="match status" value="1"/>
</dbReference>
<dbReference type="InterPro" id="IPR046960">
    <property type="entry name" value="PPR_At4g14850-like_plant"/>
</dbReference>
<accession>A0AAD3Y2U5</accession>
<keyword evidence="2" id="KW-0677">Repeat</keyword>
<dbReference type="GO" id="GO:0003723">
    <property type="term" value="F:RNA binding"/>
    <property type="evidence" value="ECO:0007669"/>
    <property type="project" value="InterPro"/>
</dbReference>
<evidence type="ECO:0000256" key="1">
    <source>
        <dbReference type="ARBA" id="ARBA00006643"/>
    </source>
</evidence>
<feature type="repeat" description="PPR" evidence="3">
    <location>
        <begin position="49"/>
        <end position="83"/>
    </location>
</feature>
<dbReference type="EMBL" id="BSYO01000029">
    <property type="protein sequence ID" value="GMH25470.1"/>
    <property type="molecule type" value="Genomic_DNA"/>
</dbReference>
<dbReference type="InterPro" id="IPR046848">
    <property type="entry name" value="E_motif"/>
</dbReference>
<feature type="repeat" description="PPR" evidence="3">
    <location>
        <begin position="454"/>
        <end position="488"/>
    </location>
</feature>
<evidence type="ECO:0000313" key="7">
    <source>
        <dbReference type="Proteomes" id="UP001279734"/>
    </source>
</evidence>
<feature type="signal peptide" evidence="4">
    <location>
        <begin position="1"/>
        <end position="17"/>
    </location>
</feature>
<protein>
    <recommendedName>
        <fullName evidence="5">DYW domain-containing protein</fullName>
    </recommendedName>
</protein>
<evidence type="ECO:0000313" key="6">
    <source>
        <dbReference type="EMBL" id="GMH25470.1"/>
    </source>
</evidence>
<dbReference type="Pfam" id="PF13041">
    <property type="entry name" value="PPR_2"/>
    <property type="match status" value="3"/>
</dbReference>
<evidence type="ECO:0000256" key="3">
    <source>
        <dbReference type="PROSITE-ProRule" id="PRU00708"/>
    </source>
</evidence>
<feature type="repeat" description="PPR" evidence="3">
    <location>
        <begin position="556"/>
        <end position="586"/>
    </location>
</feature>
<dbReference type="GO" id="GO:0009451">
    <property type="term" value="P:RNA modification"/>
    <property type="evidence" value="ECO:0007669"/>
    <property type="project" value="InterPro"/>
</dbReference>
<dbReference type="Gene3D" id="1.25.40.10">
    <property type="entry name" value="Tetratricopeptide repeat domain"/>
    <property type="match status" value="7"/>
</dbReference>
<proteinExistence type="inferred from homology"/>
<dbReference type="Pfam" id="PF20431">
    <property type="entry name" value="E_motif"/>
    <property type="match status" value="1"/>
</dbReference>
<reference evidence="6" key="1">
    <citation type="submission" date="2023-05" db="EMBL/GenBank/DDBJ databases">
        <title>Nepenthes gracilis genome sequencing.</title>
        <authorList>
            <person name="Fukushima K."/>
        </authorList>
    </citation>
    <scope>NUCLEOTIDE SEQUENCE</scope>
    <source>
        <strain evidence="6">SING2019-196</strain>
    </source>
</reference>
<dbReference type="GO" id="GO:0008270">
    <property type="term" value="F:zinc ion binding"/>
    <property type="evidence" value="ECO:0007669"/>
    <property type="project" value="InterPro"/>
</dbReference>